<accession>A0A2C9LLV7</accession>
<feature type="domain" description="Cadherin" evidence="6">
    <location>
        <begin position="89"/>
        <end position="164"/>
    </location>
</feature>
<keyword evidence="5" id="KW-0106">Calcium</keyword>
<keyword evidence="3" id="KW-0472">Membrane</keyword>
<evidence type="ECO:0000256" key="4">
    <source>
        <dbReference type="ARBA" id="ARBA00023180"/>
    </source>
</evidence>
<dbReference type="CDD" id="cd11304">
    <property type="entry name" value="Cadherin_repeat"/>
    <property type="match status" value="2"/>
</dbReference>
<name>A0A2C9LLV7_BIOGL</name>
<evidence type="ECO:0000313" key="7">
    <source>
        <dbReference type="EnsemblMetazoa" id="BGLB032433-PA"/>
    </source>
</evidence>
<dbReference type="InterPro" id="IPR015919">
    <property type="entry name" value="Cadherin-like_sf"/>
</dbReference>
<dbReference type="EnsemblMetazoa" id="BGLB032433-RA">
    <property type="protein sequence ID" value="BGLB032433-PA"/>
    <property type="gene ID" value="BGLB032433"/>
</dbReference>
<dbReference type="AlphaFoldDB" id="A0A2C9LLV7"/>
<dbReference type="KEGG" id="bgt:106071627"/>
<dbReference type="InterPro" id="IPR002126">
    <property type="entry name" value="Cadherin-like_dom"/>
</dbReference>
<comment type="subcellular location">
    <subcellularLocation>
        <location evidence="1">Membrane</location>
        <topology evidence="1">Single-pass membrane protein</topology>
    </subcellularLocation>
</comment>
<keyword evidence="3" id="KW-1133">Transmembrane helix</keyword>
<protein>
    <recommendedName>
        <fullName evidence="6">Cadherin domain-containing protein</fullName>
    </recommendedName>
</protein>
<proteinExistence type="predicted"/>
<gene>
    <name evidence="7" type="primary">106071627</name>
</gene>
<reference evidence="7" key="1">
    <citation type="submission" date="2020-05" db="UniProtKB">
        <authorList>
            <consortium name="EnsemblMetazoa"/>
        </authorList>
    </citation>
    <scope>IDENTIFICATION</scope>
    <source>
        <strain evidence="7">BB02</strain>
    </source>
</reference>
<dbReference type="GO" id="GO:0005886">
    <property type="term" value="C:plasma membrane"/>
    <property type="evidence" value="ECO:0007669"/>
    <property type="project" value="TreeGrafter"/>
</dbReference>
<dbReference type="Proteomes" id="UP000076420">
    <property type="component" value="Unassembled WGS sequence"/>
</dbReference>
<keyword evidence="2" id="KW-0812">Transmembrane</keyword>
<evidence type="ECO:0000259" key="6">
    <source>
        <dbReference type="PROSITE" id="PS50268"/>
    </source>
</evidence>
<evidence type="ECO:0000256" key="5">
    <source>
        <dbReference type="PROSITE-ProRule" id="PRU00043"/>
    </source>
</evidence>
<evidence type="ECO:0000256" key="1">
    <source>
        <dbReference type="ARBA" id="ARBA00004167"/>
    </source>
</evidence>
<dbReference type="PANTHER" id="PTHR24028:SF328">
    <property type="entry name" value="CADHERIN-3"/>
    <property type="match status" value="1"/>
</dbReference>
<evidence type="ECO:0000256" key="3">
    <source>
        <dbReference type="ARBA" id="ARBA00022989"/>
    </source>
</evidence>
<dbReference type="Gene3D" id="2.60.40.60">
    <property type="entry name" value="Cadherins"/>
    <property type="match status" value="2"/>
</dbReference>
<evidence type="ECO:0000313" key="8">
    <source>
        <dbReference type="Proteomes" id="UP000076420"/>
    </source>
</evidence>
<evidence type="ECO:0000256" key="2">
    <source>
        <dbReference type="ARBA" id="ARBA00022692"/>
    </source>
</evidence>
<dbReference type="GO" id="GO:0007156">
    <property type="term" value="P:homophilic cell adhesion via plasma membrane adhesion molecules"/>
    <property type="evidence" value="ECO:0007669"/>
    <property type="project" value="InterPro"/>
</dbReference>
<keyword evidence="4" id="KW-0325">Glycoprotein</keyword>
<sequence length="170" mass="19003">MFSPFNLLSSRAHKTVTWGIQFNSVNDQRYFTINQQGQVYISVPLYWDDSNKTPYTFTVTATNNDGSGKSGSISCTVNVNRNLFPPHFSQPVYTVNISSLNSVPVVVNAGVSASDQDTFARYQVLMYEIINDGVYSQLFSIENTTGLLRLIQPIDERTECTYKVSNSSLS</sequence>
<dbReference type="SUPFAM" id="SSF49313">
    <property type="entry name" value="Cadherin-like"/>
    <property type="match status" value="2"/>
</dbReference>
<dbReference type="PANTHER" id="PTHR24028">
    <property type="entry name" value="CADHERIN-87A"/>
    <property type="match status" value="1"/>
</dbReference>
<dbReference type="GO" id="GO:0005509">
    <property type="term" value="F:calcium ion binding"/>
    <property type="evidence" value="ECO:0007669"/>
    <property type="project" value="UniProtKB-UniRule"/>
</dbReference>
<dbReference type="InterPro" id="IPR050174">
    <property type="entry name" value="Protocadherin/Cadherin-CA"/>
</dbReference>
<organism evidence="7 8">
    <name type="scientific">Biomphalaria glabrata</name>
    <name type="common">Bloodfluke planorb</name>
    <name type="synonym">Freshwater snail</name>
    <dbReference type="NCBI Taxonomy" id="6526"/>
    <lineage>
        <taxon>Eukaryota</taxon>
        <taxon>Metazoa</taxon>
        <taxon>Spiralia</taxon>
        <taxon>Lophotrochozoa</taxon>
        <taxon>Mollusca</taxon>
        <taxon>Gastropoda</taxon>
        <taxon>Heterobranchia</taxon>
        <taxon>Euthyneura</taxon>
        <taxon>Panpulmonata</taxon>
        <taxon>Hygrophila</taxon>
        <taxon>Lymnaeoidea</taxon>
        <taxon>Planorbidae</taxon>
        <taxon>Biomphalaria</taxon>
    </lineage>
</organism>
<dbReference type="VEuPathDB" id="VectorBase:BGLB032433"/>
<dbReference type="PROSITE" id="PS50268">
    <property type="entry name" value="CADHERIN_2"/>
    <property type="match status" value="1"/>
</dbReference>